<evidence type="ECO:0000313" key="2">
    <source>
        <dbReference type="Proteomes" id="UP000826462"/>
    </source>
</evidence>
<reference evidence="1 2" key="1">
    <citation type="submission" date="2021-07" db="EMBL/GenBank/DDBJ databases">
        <title>Paraburkholderia edwinii protects Aspergillus sp. from phenazines by acting as a toxin sponge.</title>
        <authorList>
            <person name="Dahlstrom K.M."/>
            <person name="Newman D.K."/>
        </authorList>
    </citation>
    <scope>NUCLEOTIDE SEQUENCE [LARGE SCALE GENOMIC DNA]</scope>
    <source>
        <strain evidence="1 2">Pe01</strain>
    </source>
</reference>
<dbReference type="EMBL" id="CP080096">
    <property type="protein sequence ID" value="QYD72563.1"/>
    <property type="molecule type" value="Genomic_DNA"/>
</dbReference>
<protein>
    <recommendedName>
        <fullName evidence="3">Transposase of IS4/5 family DUF4096</fullName>
    </recommendedName>
</protein>
<proteinExistence type="predicted"/>
<evidence type="ECO:0008006" key="3">
    <source>
        <dbReference type="Google" id="ProtNLM"/>
    </source>
</evidence>
<evidence type="ECO:0000313" key="1">
    <source>
        <dbReference type="EMBL" id="QYD72563.1"/>
    </source>
</evidence>
<organism evidence="1 2">
    <name type="scientific">Paraburkholderia edwinii</name>
    <dbReference type="NCBI Taxonomy" id="2861782"/>
    <lineage>
        <taxon>Bacteria</taxon>
        <taxon>Pseudomonadati</taxon>
        <taxon>Pseudomonadota</taxon>
        <taxon>Betaproteobacteria</taxon>
        <taxon>Burkholderiales</taxon>
        <taxon>Burkholderiaceae</taxon>
        <taxon>Paraburkholderia</taxon>
    </lineage>
</organism>
<keyword evidence="2" id="KW-1185">Reference proteome</keyword>
<dbReference type="RefSeq" id="WP_219801986.1">
    <property type="nucleotide sequence ID" value="NZ_CP080096.1"/>
</dbReference>
<gene>
    <name evidence="1" type="ORF">KZJ38_22860</name>
</gene>
<accession>A0ABX8V0E9</accession>
<name>A0ABX8V0E9_9BURK</name>
<sequence>MNWFDLHELTKWAPLPGGYRFLPTRADFEMFSAFIRLWLPDVGGGAASCPVYLLAEIGRLYKVLCAKWLARSIDC</sequence>
<dbReference type="Proteomes" id="UP000826462">
    <property type="component" value="Chromosome 2"/>
</dbReference>